<dbReference type="eggNOG" id="KOG2029">
    <property type="taxonomic scope" value="Eukaryota"/>
</dbReference>
<feature type="region of interest" description="Disordered" evidence="2">
    <location>
        <begin position="34"/>
        <end position="53"/>
    </location>
</feature>
<keyword evidence="6" id="KW-1185">Reference proteome</keyword>
<dbReference type="InterPro" id="IPR029058">
    <property type="entry name" value="AB_hydrolase_fold"/>
</dbReference>
<dbReference type="GeneID" id="19186423"/>
<evidence type="ECO:0000259" key="3">
    <source>
        <dbReference type="Pfam" id="PF22939"/>
    </source>
</evidence>
<dbReference type="InterPro" id="IPR015943">
    <property type="entry name" value="WD40/YVTN_repeat-like_dom_sf"/>
</dbReference>
<feature type="domain" description="GPI inositol-deacylase winged helix" evidence="3">
    <location>
        <begin position="640"/>
        <end position="713"/>
    </location>
</feature>
<accession>W9XXK4</accession>
<evidence type="ECO:0000256" key="1">
    <source>
        <dbReference type="ARBA" id="ARBA00022737"/>
    </source>
</evidence>
<proteinExistence type="predicted"/>
<protein>
    <submittedName>
        <fullName evidence="5">Uncharacterized protein</fullName>
    </submittedName>
</protein>
<dbReference type="SMART" id="SM00320">
    <property type="entry name" value="WD40"/>
    <property type="match status" value="5"/>
</dbReference>
<dbReference type="Gene3D" id="2.130.10.10">
    <property type="entry name" value="YVTN repeat-like/Quinoprotein amine dehydrogenase"/>
    <property type="match status" value="2"/>
</dbReference>
<feature type="domain" description="Nephrocystin 3-like N-terminal" evidence="4">
    <location>
        <begin position="355"/>
        <end position="523"/>
    </location>
</feature>
<name>W9XXK4_9EURO</name>
<dbReference type="PANTHER" id="PTHR10039:SF16">
    <property type="entry name" value="GPI INOSITOL-DEACYLASE"/>
    <property type="match status" value="1"/>
</dbReference>
<evidence type="ECO:0000256" key="2">
    <source>
        <dbReference type="SAM" id="MobiDB-lite"/>
    </source>
</evidence>
<dbReference type="InterPro" id="IPR054471">
    <property type="entry name" value="GPIID_WHD"/>
</dbReference>
<dbReference type="SUPFAM" id="SSF50978">
    <property type="entry name" value="WD40 repeat-like"/>
    <property type="match status" value="1"/>
</dbReference>
<dbReference type="Pfam" id="PF24883">
    <property type="entry name" value="NPHP3_N"/>
    <property type="match status" value="1"/>
</dbReference>
<gene>
    <name evidence="5" type="ORF">A1O5_01690</name>
</gene>
<organism evidence="5 6">
    <name type="scientific">Cladophialophora psammophila CBS 110553</name>
    <dbReference type="NCBI Taxonomy" id="1182543"/>
    <lineage>
        <taxon>Eukaryota</taxon>
        <taxon>Fungi</taxon>
        <taxon>Dikarya</taxon>
        <taxon>Ascomycota</taxon>
        <taxon>Pezizomycotina</taxon>
        <taxon>Eurotiomycetes</taxon>
        <taxon>Chaetothyriomycetidae</taxon>
        <taxon>Chaetothyriales</taxon>
        <taxon>Herpotrichiellaceae</taxon>
        <taxon>Cladophialophora</taxon>
    </lineage>
</organism>
<dbReference type="Gene3D" id="3.40.50.300">
    <property type="entry name" value="P-loop containing nucleotide triphosphate hydrolases"/>
    <property type="match status" value="1"/>
</dbReference>
<dbReference type="Proteomes" id="UP000019471">
    <property type="component" value="Unassembled WGS sequence"/>
</dbReference>
<dbReference type="HOGENOM" id="CLU_001384_1_0_1"/>
<dbReference type="EMBL" id="AMGX01000002">
    <property type="protein sequence ID" value="EXJ74994.1"/>
    <property type="molecule type" value="Genomic_DNA"/>
</dbReference>
<sequence>MFFRFGRRRTFGRNESTNISVLEDSLANISVSPCDKNDLNHDDGDSNDSVRTGPLGLNQLSSPPEALVELVFVHGLGGGSRKSWSHSKHEEHFWPKSWLPRDPDFQNARIHSFGYKSAKSEIISTVAGIPEFAESLLTALRDSPVIRRSQNAIVLIGHSMGGLAFIQAHASETFKGLAGRIRSLYFFGTPHAGSDFTQTFQTLLKFFPIIRETENVADLAPTSRLLESLNESFPRVAENIEICSFCETQQSDILGKKRYVVPKHSARLYYKKEVCYYLDANHREMCKYDKPANPNYIKVRNALSASVETIVRQYTLRNQAAHTKTLQSLRELLDVLEPPEDDFEDYYESCLSEDACSWFISGHSYRAWRDQIRSEVKMDAIVPNLILIEAEPGAGKSVLTAQVINNLQALNYECSYYFFDSQDQQKSRLSRLLRSLAFQMALLSPSVRQRLLDLQQQNVTIPSDSDKSIWRKVFTNCIFQSPLERQHYWVIDGLDECQQATSILQMFLRIDPGTQLKIFMTTRPEESIHREILPYSNKVTHVRLSKTDTLPSMHAYVEARTQHLRLRREEDRVELVRSILDNADGSFLWVKLVLDDVSKATSPQQIEKSIQNIPRGMNRLYTDIVERLNHEIPQEEIPATKAFLNWALCANPPLTVGELEAALKLEKLDNFVDRMCEKLRNLIVIDHGNKVRAIHKTARTFLLTSDIESDFVISSKNAHKRITDLLVKHLHARLRGIRNANHLNHWHQRKAGLDNYALLYFSDHLRRTLDHNDYKTRLHDGSSRGHDRDTSPEDQNLFLEVAEFFADCGNSWIASIASTGSLVPLIKTSQNLRYWLQTRAKSTPPLGELAQKTTRMQQWTVDLVRLVAKFGRHLLEFPGAIYVLVPSFVPKESVLSIDRPRQTRGQNKVSVTGFSNERWDDRLCSMFYQGTTCTAVASGKQSFAVALRNGTVHVYDNVTLQISRTVRHGAVVKLLKYDDTGSMLLSAGFRRVRMWVIPEGNQMWEVAVRDPLLAAEFIDENRTLISISSQHKLIKQDAATGAIIKATQRRPNVLFDEGEETLPFFRRELHYAEFSAQAAMLATMQRERPIQLSDIEDRYEIGIVELEMSDDGDYGTTEQPITAMAFCANLDVALLAIAYRDGILAVFDRDLRLIEKRGDNKAVSLIAGSPDGLTLAAASVEGVITLYDFEHLIPLHVIFTFSYENIRSLVFSGDGYRIIDIRDRQANLWAPAALVSRVREDSDSLSKSTLSPTVATSDWTGLKDGVVDITAVVPITNSEQFICGREDGRIVIHSTGDANKEKLLYTVADKQWIDRLVWKAKNRILASVSGTSTVTVSVLAPDWSVKTVLLRHVFLHPVLQLLFQETAECLRMAVVTTRTVSLWLAECPLTEQCSLTESRVQTFDNNGLFLEDAPDPTSVSHYVTLVEPDRLRNYSWEDLEEVGSRKHLSFCLPAGRSPTDAAQGGQENIITFDRATSLSGEGHRILLRSVSSQTTTLSPSASTPTKSCNRKRWILDLTQPNPATIDTLSQPTSTTGAALRANLLPVSHLIEHVIGIRNEGKQLIFLSKALWVCSYDLVLASTKARRLSTDHRVGEYTRHLFIPDDWISSNYNNATSQLLFVLGGTKEDCLVFVKKHEIAVIREPFSHAEKIRIS</sequence>
<dbReference type="InterPro" id="IPR027417">
    <property type="entry name" value="P-loop_NTPase"/>
</dbReference>
<feature type="compositionally biased region" description="Basic and acidic residues" evidence="2">
    <location>
        <begin position="35"/>
        <end position="44"/>
    </location>
</feature>
<dbReference type="InterPro" id="IPR001680">
    <property type="entry name" value="WD40_rpt"/>
</dbReference>
<keyword evidence="1" id="KW-0677">Repeat</keyword>
<dbReference type="SUPFAM" id="SSF52540">
    <property type="entry name" value="P-loop containing nucleoside triphosphate hydrolases"/>
    <property type="match status" value="1"/>
</dbReference>
<dbReference type="Pfam" id="PF22939">
    <property type="entry name" value="WHD_GPIID"/>
    <property type="match status" value="1"/>
</dbReference>
<comment type="caution">
    <text evidence="5">The sequence shown here is derived from an EMBL/GenBank/DDBJ whole genome shotgun (WGS) entry which is preliminary data.</text>
</comment>
<dbReference type="InterPro" id="IPR036322">
    <property type="entry name" value="WD40_repeat_dom_sf"/>
</dbReference>
<dbReference type="OrthoDB" id="4136622at2759"/>
<reference evidence="5 6" key="1">
    <citation type="submission" date="2013-03" db="EMBL/GenBank/DDBJ databases">
        <title>The Genome Sequence of Cladophialophora psammophila CBS 110553.</title>
        <authorList>
            <consortium name="The Broad Institute Genomics Platform"/>
            <person name="Cuomo C."/>
            <person name="de Hoog S."/>
            <person name="Gorbushina A."/>
            <person name="Walker B."/>
            <person name="Young S.K."/>
            <person name="Zeng Q."/>
            <person name="Gargeya S."/>
            <person name="Fitzgerald M."/>
            <person name="Haas B."/>
            <person name="Abouelleil A."/>
            <person name="Allen A.W."/>
            <person name="Alvarado L."/>
            <person name="Arachchi H.M."/>
            <person name="Berlin A.M."/>
            <person name="Chapman S.B."/>
            <person name="Gainer-Dewar J."/>
            <person name="Goldberg J."/>
            <person name="Griggs A."/>
            <person name="Gujja S."/>
            <person name="Hansen M."/>
            <person name="Howarth C."/>
            <person name="Imamovic A."/>
            <person name="Ireland A."/>
            <person name="Larimer J."/>
            <person name="McCowan C."/>
            <person name="Murphy C."/>
            <person name="Pearson M."/>
            <person name="Poon T.W."/>
            <person name="Priest M."/>
            <person name="Roberts A."/>
            <person name="Saif S."/>
            <person name="Shea T."/>
            <person name="Sisk P."/>
            <person name="Sykes S."/>
            <person name="Wortman J."/>
            <person name="Nusbaum C."/>
            <person name="Birren B."/>
        </authorList>
    </citation>
    <scope>NUCLEOTIDE SEQUENCE [LARGE SCALE GENOMIC DNA]</scope>
    <source>
        <strain evidence="5 6">CBS 110553</strain>
    </source>
</reference>
<dbReference type="InterPro" id="IPR056884">
    <property type="entry name" value="NPHP3-like_N"/>
</dbReference>
<evidence type="ECO:0000313" key="6">
    <source>
        <dbReference type="Proteomes" id="UP000019471"/>
    </source>
</evidence>
<evidence type="ECO:0000313" key="5">
    <source>
        <dbReference type="EMBL" id="EXJ74994.1"/>
    </source>
</evidence>
<dbReference type="Gene3D" id="3.40.50.1820">
    <property type="entry name" value="alpha/beta hydrolase"/>
    <property type="match status" value="1"/>
</dbReference>
<dbReference type="SUPFAM" id="SSF53474">
    <property type="entry name" value="alpha/beta-Hydrolases"/>
    <property type="match status" value="1"/>
</dbReference>
<dbReference type="PANTHER" id="PTHR10039">
    <property type="entry name" value="AMELOGENIN"/>
    <property type="match status" value="1"/>
</dbReference>
<evidence type="ECO:0000259" key="4">
    <source>
        <dbReference type="Pfam" id="PF24883"/>
    </source>
</evidence>
<dbReference type="RefSeq" id="XP_007740496.1">
    <property type="nucleotide sequence ID" value="XM_007742306.1"/>
</dbReference>